<protein>
    <submittedName>
        <fullName evidence="1">Uncharacterized protein</fullName>
    </submittedName>
</protein>
<dbReference type="RefSeq" id="WP_100387977.1">
    <property type="nucleotide sequence ID" value="NZ_BMZU01000001.1"/>
</dbReference>
<comment type="caution">
    <text evidence="1">The sequence shown here is derived from an EMBL/GenBank/DDBJ whole genome shotgun (WGS) entry which is preliminary data.</text>
</comment>
<keyword evidence="2" id="KW-1185">Reference proteome</keyword>
<sequence>MKTRRLLPIAGVIIAIIALAILSGRWIDTAIWGADGARVIDTTRQLIRAASSGGQDALACDDFSADFGDAQAWNGLRAGEPEQFDADTSIDRPSLDASWSINLEGSSETSDVSPSFVFYRERADGLCVTDVRW</sequence>
<name>A0A2M9D6L0_9MICO</name>
<dbReference type="OrthoDB" id="4944303at2"/>
<dbReference type="EMBL" id="PGFH01000001">
    <property type="protein sequence ID" value="PJJ81278.1"/>
    <property type="molecule type" value="Genomic_DNA"/>
</dbReference>
<evidence type="ECO:0000313" key="2">
    <source>
        <dbReference type="Proteomes" id="UP000231742"/>
    </source>
</evidence>
<organism evidence="1 2">
    <name type="scientific">Salinibacterium amurskyense</name>
    <dbReference type="NCBI Taxonomy" id="205941"/>
    <lineage>
        <taxon>Bacteria</taxon>
        <taxon>Bacillati</taxon>
        <taxon>Actinomycetota</taxon>
        <taxon>Actinomycetes</taxon>
        <taxon>Micrococcales</taxon>
        <taxon>Microbacteriaceae</taxon>
        <taxon>Salinibacterium</taxon>
    </lineage>
</organism>
<reference evidence="1 2" key="1">
    <citation type="submission" date="2017-11" db="EMBL/GenBank/DDBJ databases">
        <title>Genomic Encyclopedia of Archaeal and Bacterial Type Strains, Phase II (KMG-II): From Individual Species to Whole Genera.</title>
        <authorList>
            <person name="Goeker M."/>
        </authorList>
    </citation>
    <scope>NUCLEOTIDE SEQUENCE [LARGE SCALE GENOMIC DNA]</scope>
    <source>
        <strain evidence="1 2">DSM 16400</strain>
    </source>
</reference>
<dbReference type="AlphaFoldDB" id="A0A2M9D6L0"/>
<gene>
    <name evidence="1" type="ORF">CLV85_0449</name>
</gene>
<evidence type="ECO:0000313" key="1">
    <source>
        <dbReference type="EMBL" id="PJJ81278.1"/>
    </source>
</evidence>
<accession>A0A2M9D6L0</accession>
<dbReference type="Proteomes" id="UP000231742">
    <property type="component" value="Unassembled WGS sequence"/>
</dbReference>
<proteinExistence type="predicted"/>